<dbReference type="PROSITE" id="PS00136">
    <property type="entry name" value="SUBTILASE_ASP"/>
    <property type="match status" value="1"/>
</dbReference>
<dbReference type="PROSITE" id="PS51892">
    <property type="entry name" value="SUBTILASE"/>
    <property type="match status" value="1"/>
</dbReference>
<evidence type="ECO:0000259" key="7">
    <source>
        <dbReference type="Pfam" id="PF00082"/>
    </source>
</evidence>
<dbReference type="PROSITE" id="PS00137">
    <property type="entry name" value="SUBTILASE_HIS"/>
    <property type="match status" value="1"/>
</dbReference>
<keyword evidence="6" id="KW-0732">Signal</keyword>
<dbReference type="Pfam" id="PF00082">
    <property type="entry name" value="Peptidase_S8"/>
    <property type="match status" value="1"/>
</dbReference>
<dbReference type="PANTHER" id="PTHR42884">
    <property type="entry name" value="PROPROTEIN CONVERTASE SUBTILISIN/KEXIN-RELATED"/>
    <property type="match status" value="1"/>
</dbReference>
<feature type="domain" description="Peptidase S8/S53" evidence="7">
    <location>
        <begin position="236"/>
        <end position="532"/>
    </location>
</feature>
<feature type="chain" id="PRO_5027605388" evidence="6">
    <location>
        <begin position="24"/>
        <end position="636"/>
    </location>
</feature>
<dbReference type="GO" id="GO:0004252">
    <property type="term" value="F:serine-type endopeptidase activity"/>
    <property type="evidence" value="ECO:0007669"/>
    <property type="project" value="UniProtKB-UniRule"/>
</dbReference>
<gene>
    <name evidence="9" type="ORF">HELGO_WM56186</name>
</gene>
<evidence type="ECO:0000256" key="6">
    <source>
        <dbReference type="SAM" id="SignalP"/>
    </source>
</evidence>
<evidence type="ECO:0000256" key="3">
    <source>
        <dbReference type="ARBA" id="ARBA00022825"/>
    </source>
</evidence>
<dbReference type="AlphaFoldDB" id="A0A6S6U6V7"/>
<comment type="similarity">
    <text evidence="4 5">Belongs to the peptidase S8 family.</text>
</comment>
<dbReference type="PANTHER" id="PTHR42884:SF14">
    <property type="entry name" value="NEUROENDOCRINE CONVERTASE 1"/>
    <property type="match status" value="1"/>
</dbReference>
<keyword evidence="3 4" id="KW-0720">Serine protease</keyword>
<protein>
    <submittedName>
        <fullName evidence="9">Uncharacterized protein</fullName>
    </submittedName>
</protein>
<evidence type="ECO:0000259" key="8">
    <source>
        <dbReference type="Pfam" id="PF18962"/>
    </source>
</evidence>
<keyword evidence="1 4" id="KW-0645">Protease</keyword>
<evidence type="ECO:0000256" key="2">
    <source>
        <dbReference type="ARBA" id="ARBA00022801"/>
    </source>
</evidence>
<feature type="signal peptide" evidence="6">
    <location>
        <begin position="1"/>
        <end position="23"/>
    </location>
</feature>
<feature type="active site" description="Charge relay system" evidence="4">
    <location>
        <position position="475"/>
    </location>
</feature>
<evidence type="ECO:0000313" key="9">
    <source>
        <dbReference type="EMBL" id="CAA6828816.1"/>
    </source>
</evidence>
<dbReference type="Pfam" id="PF18962">
    <property type="entry name" value="Por_Secre_tail"/>
    <property type="match status" value="1"/>
</dbReference>
<dbReference type="GO" id="GO:0016485">
    <property type="term" value="P:protein processing"/>
    <property type="evidence" value="ECO:0007669"/>
    <property type="project" value="TreeGrafter"/>
</dbReference>
<dbReference type="Gene3D" id="3.40.50.200">
    <property type="entry name" value="Peptidase S8/S53 domain"/>
    <property type="match status" value="1"/>
</dbReference>
<sequence>MNFISRIIVSLCLISLSTASVEAQYREAYQAYLDLEKIIIQFEPTVQAHTKDKILSDYPKLKTWGALTYPAITIAVTTAKDAQEYDQLIEDLKQNTSIQYVGEYFKRDKNSQLGILNQVLVQLKEAADYHLLTSIAEVHQITRIVPHKMKGLYALHLDKHSTLSPIDLAIQLHQSKQFKYAEPNYLMNPIVTTIDPLYGRQWAINNTGTTIQYSGTLDADMDVDDAWAITTGAPHVRIAVLDSGVDTLHPDLMPNLVPGYSATGDNSRGYPSFNYSSDGHGTCCAGIIAAKGNNNIGITGVAYDCKIIPIKVFTYQNVPGLGVLAYSTAAWMSDAITWAWQTGQADVLSNSWGLTDQFIPLLPGPGDTSTVNAAIIQAYANGRNGKGSLLFFSSGNDGPDPPIWPSRAPDAIAVNATSMCDERKVNGSCDGESWEGNWGANLELGAPGVKIATTDALGSNGYDGGDYEYTFNGTSAACPNAAAVMALILSVDSSLTAERARAIIDTTAERVGGYAYTTNDTYGTWSNELGYGRVNAFLAVSMAQQIALNTIDVHTIAHFEVYPNPSQGTVFVSHQLTTGTPLSLTLYSTLGQVLLEQEITTANQTQLDLQNLPNGAYYLSLKTSRTTVTKKLSLVR</sequence>
<evidence type="ECO:0000256" key="5">
    <source>
        <dbReference type="RuleBase" id="RU003355"/>
    </source>
</evidence>
<dbReference type="InterPro" id="IPR026444">
    <property type="entry name" value="Secre_tail"/>
</dbReference>
<feature type="domain" description="Secretion system C-terminal sorting" evidence="8">
    <location>
        <begin position="561"/>
        <end position="632"/>
    </location>
</feature>
<evidence type="ECO:0000256" key="1">
    <source>
        <dbReference type="ARBA" id="ARBA00022670"/>
    </source>
</evidence>
<feature type="active site" description="Charge relay system" evidence="4">
    <location>
        <position position="280"/>
    </location>
</feature>
<dbReference type="InterPro" id="IPR022398">
    <property type="entry name" value="Peptidase_S8_His-AS"/>
</dbReference>
<dbReference type="GO" id="GO:0016020">
    <property type="term" value="C:membrane"/>
    <property type="evidence" value="ECO:0007669"/>
    <property type="project" value="TreeGrafter"/>
</dbReference>
<dbReference type="InterPro" id="IPR023828">
    <property type="entry name" value="Peptidase_S8_Ser-AS"/>
</dbReference>
<dbReference type="InterPro" id="IPR015500">
    <property type="entry name" value="Peptidase_S8_subtilisin-rel"/>
</dbReference>
<dbReference type="InterPro" id="IPR036852">
    <property type="entry name" value="Peptidase_S8/S53_dom_sf"/>
</dbReference>
<dbReference type="SUPFAM" id="SSF52743">
    <property type="entry name" value="Subtilisin-like"/>
    <property type="match status" value="1"/>
</dbReference>
<dbReference type="InterPro" id="IPR023827">
    <property type="entry name" value="Peptidase_S8_Asp-AS"/>
</dbReference>
<organism evidence="9">
    <name type="scientific">uncultured Aureispira sp</name>
    <dbReference type="NCBI Taxonomy" id="1331704"/>
    <lineage>
        <taxon>Bacteria</taxon>
        <taxon>Pseudomonadati</taxon>
        <taxon>Bacteroidota</taxon>
        <taxon>Saprospiria</taxon>
        <taxon>Saprospirales</taxon>
        <taxon>Saprospiraceae</taxon>
        <taxon>Aureispira</taxon>
        <taxon>environmental samples</taxon>
    </lineage>
</organism>
<name>A0A6S6U6V7_9BACT</name>
<dbReference type="InterPro" id="IPR000209">
    <property type="entry name" value="Peptidase_S8/S53_dom"/>
</dbReference>
<proteinExistence type="inferred from homology"/>
<keyword evidence="2 4" id="KW-0378">Hydrolase</keyword>
<reference evidence="9" key="1">
    <citation type="submission" date="2020-01" db="EMBL/GenBank/DDBJ databases">
        <authorList>
            <person name="Meier V. D."/>
            <person name="Meier V D."/>
        </authorList>
    </citation>
    <scope>NUCLEOTIDE SEQUENCE</scope>
    <source>
        <strain evidence="9">HLG_WM_MAG_10</strain>
    </source>
</reference>
<dbReference type="PROSITE" id="PS00138">
    <property type="entry name" value="SUBTILASE_SER"/>
    <property type="match status" value="1"/>
</dbReference>
<dbReference type="NCBIfam" id="TIGR04183">
    <property type="entry name" value="Por_Secre_tail"/>
    <property type="match status" value="1"/>
</dbReference>
<dbReference type="EMBL" id="CACVAQ010000440">
    <property type="protein sequence ID" value="CAA6828816.1"/>
    <property type="molecule type" value="Genomic_DNA"/>
</dbReference>
<accession>A0A6S6U6V7</accession>
<feature type="active site" description="Charge relay system" evidence="4">
    <location>
        <position position="242"/>
    </location>
</feature>
<evidence type="ECO:0000256" key="4">
    <source>
        <dbReference type="PROSITE-ProRule" id="PRU01240"/>
    </source>
</evidence>
<dbReference type="PRINTS" id="PR00723">
    <property type="entry name" value="SUBTILISIN"/>
</dbReference>